<accession>A0A645AID7</accession>
<name>A0A645AID7_9ZZZZ</name>
<protein>
    <recommendedName>
        <fullName evidence="2">DUF3349 domain-containing protein</fullName>
    </recommendedName>
</protein>
<dbReference type="Gene3D" id="6.10.140.2080">
    <property type="match status" value="1"/>
</dbReference>
<proteinExistence type="predicted"/>
<comment type="caution">
    <text evidence="1">The sequence shown here is derived from an EMBL/GenBank/DDBJ whole genome shotgun (WGS) entry which is preliminary data.</text>
</comment>
<gene>
    <name evidence="1" type="ORF">SDC9_99714</name>
</gene>
<dbReference type="InterPro" id="IPR021784">
    <property type="entry name" value="DUF3349"/>
</dbReference>
<evidence type="ECO:0000313" key="1">
    <source>
        <dbReference type="EMBL" id="MPM52950.1"/>
    </source>
</evidence>
<sequence>MPDNVFLRVIQWLRAGYPQGIPENDYIALFSILHRTLTREEIETVARRVAERRHHGQPVSEEEVAEMIRRTVQEEPTPQDIRRVSAHLAAGGWPLAGPPAP</sequence>
<dbReference type="AlphaFoldDB" id="A0A645AID7"/>
<dbReference type="EMBL" id="VSSQ01014101">
    <property type="protein sequence ID" value="MPM52950.1"/>
    <property type="molecule type" value="Genomic_DNA"/>
</dbReference>
<evidence type="ECO:0008006" key="2">
    <source>
        <dbReference type="Google" id="ProtNLM"/>
    </source>
</evidence>
<reference evidence="1" key="1">
    <citation type="submission" date="2019-08" db="EMBL/GenBank/DDBJ databases">
        <authorList>
            <person name="Kucharzyk K."/>
            <person name="Murdoch R.W."/>
            <person name="Higgins S."/>
            <person name="Loffler F."/>
        </authorList>
    </citation>
    <scope>NUCLEOTIDE SEQUENCE</scope>
</reference>
<dbReference type="Gene3D" id="1.10.10.2390">
    <property type="match status" value="1"/>
</dbReference>
<dbReference type="Pfam" id="PF11829">
    <property type="entry name" value="DUF3349"/>
    <property type="match status" value="1"/>
</dbReference>
<organism evidence="1">
    <name type="scientific">bioreactor metagenome</name>
    <dbReference type="NCBI Taxonomy" id="1076179"/>
    <lineage>
        <taxon>unclassified sequences</taxon>
        <taxon>metagenomes</taxon>
        <taxon>ecological metagenomes</taxon>
    </lineage>
</organism>